<gene>
    <name evidence="1" type="ORF">JOQ06_009233</name>
</gene>
<evidence type="ECO:0000313" key="2">
    <source>
        <dbReference type="Proteomes" id="UP001219934"/>
    </source>
</evidence>
<protein>
    <submittedName>
        <fullName evidence="1">Uncharacterized protein</fullName>
    </submittedName>
</protein>
<comment type="caution">
    <text evidence="1">The sequence shown here is derived from an EMBL/GenBank/DDBJ whole genome shotgun (WGS) entry which is preliminary data.</text>
</comment>
<name>A0AAD6BMX4_9TELE</name>
<proteinExistence type="predicted"/>
<accession>A0AAD6BMX4</accession>
<keyword evidence="2" id="KW-1185">Reference proteome</keyword>
<evidence type="ECO:0000313" key="1">
    <source>
        <dbReference type="EMBL" id="KAJ4947195.1"/>
    </source>
</evidence>
<reference evidence="1" key="1">
    <citation type="submission" date="2022-11" db="EMBL/GenBank/DDBJ databases">
        <title>Chromosome-level genome of Pogonophryne albipinna.</title>
        <authorList>
            <person name="Jo E."/>
        </authorList>
    </citation>
    <scope>NUCLEOTIDE SEQUENCE</scope>
    <source>
        <strain evidence="1">SGF0006</strain>
        <tissue evidence="1">Muscle</tissue>
    </source>
</reference>
<organism evidence="1 2">
    <name type="scientific">Pogonophryne albipinna</name>
    <dbReference type="NCBI Taxonomy" id="1090488"/>
    <lineage>
        <taxon>Eukaryota</taxon>
        <taxon>Metazoa</taxon>
        <taxon>Chordata</taxon>
        <taxon>Craniata</taxon>
        <taxon>Vertebrata</taxon>
        <taxon>Euteleostomi</taxon>
        <taxon>Actinopterygii</taxon>
        <taxon>Neopterygii</taxon>
        <taxon>Teleostei</taxon>
        <taxon>Neoteleostei</taxon>
        <taxon>Acanthomorphata</taxon>
        <taxon>Eupercaria</taxon>
        <taxon>Perciformes</taxon>
        <taxon>Notothenioidei</taxon>
        <taxon>Pogonophryne</taxon>
    </lineage>
</organism>
<dbReference type="AlphaFoldDB" id="A0AAD6BMX4"/>
<feature type="non-terminal residue" evidence="1">
    <location>
        <position position="171"/>
    </location>
</feature>
<dbReference type="Proteomes" id="UP001219934">
    <property type="component" value="Unassembled WGS sequence"/>
</dbReference>
<dbReference type="EMBL" id="JAPTMU010000002">
    <property type="protein sequence ID" value="KAJ4947195.1"/>
    <property type="molecule type" value="Genomic_DNA"/>
</dbReference>
<sequence length="171" mass="19156">MKNTSASFFPNKRQQNPSGDNVFVYTDATFVLIHKLWLCMHAWGQDCFYSEPVWWLQMVLAGREVGRPGRVIEREREPAVIQMCREPGIKRVTLGRVLTQPALVVPPSVELSVLFLTSGVHWSSGSHTVLELMVKLDFLIYGPCHAPFISMATEGQGEGKRRGTLGEAEVV</sequence>